<dbReference type="Gene3D" id="1.20.1600.10">
    <property type="entry name" value="Outer membrane efflux proteins (OEP)"/>
    <property type="match status" value="1"/>
</dbReference>
<dbReference type="Pfam" id="PF02321">
    <property type="entry name" value="OEP"/>
    <property type="match status" value="1"/>
</dbReference>
<proteinExistence type="inferred from homology"/>
<feature type="chain" id="PRO_5009179549" description="Cobalt-zinc-cadmium resistance protein CzcC" evidence="2">
    <location>
        <begin position="25"/>
        <end position="423"/>
    </location>
</feature>
<evidence type="ECO:0000313" key="3">
    <source>
        <dbReference type="EMBL" id="OEH46257.1"/>
    </source>
</evidence>
<dbReference type="AlphaFoldDB" id="A0A1E5JNZ1"/>
<keyword evidence="2" id="KW-0732">Signal</keyword>
<dbReference type="STRING" id="45071.Lpar_3211"/>
<protein>
    <recommendedName>
        <fullName evidence="5">Cobalt-zinc-cadmium resistance protein CzcC</fullName>
    </recommendedName>
</protein>
<accession>A0A1E5JNZ1</accession>
<sequence length="423" mass="48197">MKTACFLQGIMTMICLCWGGLAFAIANAPLTLTEAEHLALATSPELKRFEANSQALQQQAVADSQLSDPQLLAGTINVPTDTFSFTQDMMTMVEVGLQQQFPRGRSLKMKSQQTQALAKVELKKAFDQVITLLRNVRETWLDLYYWTKALQVLHANRLLYKDLLKVTQSQYSNGKINQSDVIQVELELSRLNDQEIQIQQQLAVLRAQLARWIGVKEINRSLVLSMPRWPRPSPLNQLQARLPKHPLLQADAANVKASYYEVAYAKEQYKPGWLLGVSYGFRQGRMPGEMPRSDMLTAQVTMDLPFFTANRQDRQLSASFNRLNASHFERQTHYRDLLQVLSAQYATWQRLSEREVIYEKQLLPEAKQNAKAALLAYQSATTELTTVLRAYSSQLTIQLEQVQIQVERLKSRATLLYLEGVAL</sequence>
<evidence type="ECO:0000313" key="4">
    <source>
        <dbReference type="Proteomes" id="UP000095229"/>
    </source>
</evidence>
<evidence type="ECO:0000256" key="2">
    <source>
        <dbReference type="SAM" id="SignalP"/>
    </source>
</evidence>
<dbReference type="SUPFAM" id="SSF56954">
    <property type="entry name" value="Outer membrane efflux proteins (OEP)"/>
    <property type="match status" value="1"/>
</dbReference>
<feature type="signal peptide" evidence="2">
    <location>
        <begin position="1"/>
        <end position="24"/>
    </location>
</feature>
<comment type="caution">
    <text evidence="3">The sequence shown here is derived from an EMBL/GenBank/DDBJ whole genome shotgun (WGS) entry which is preliminary data.</text>
</comment>
<dbReference type="InterPro" id="IPR003423">
    <property type="entry name" value="OMP_efflux"/>
</dbReference>
<comment type="similarity">
    <text evidence="1">Belongs to the outer membrane factor (OMF) (TC 1.B.17) family.</text>
</comment>
<dbReference type="OrthoDB" id="5607838at2"/>
<gene>
    <name evidence="3" type="ORF">lpari_02595</name>
</gene>
<keyword evidence="4" id="KW-1185">Reference proteome</keyword>
<evidence type="ECO:0008006" key="5">
    <source>
        <dbReference type="Google" id="ProtNLM"/>
    </source>
</evidence>
<dbReference type="EMBL" id="LSOG01000069">
    <property type="protein sequence ID" value="OEH46257.1"/>
    <property type="molecule type" value="Genomic_DNA"/>
</dbReference>
<name>A0A1E5JNZ1_9GAMM</name>
<dbReference type="PANTHER" id="PTHR30203">
    <property type="entry name" value="OUTER MEMBRANE CATION EFFLUX PROTEIN"/>
    <property type="match status" value="1"/>
</dbReference>
<dbReference type="RefSeq" id="WP_011946130.1">
    <property type="nucleotide sequence ID" value="NZ_CAAAIE010000001.1"/>
</dbReference>
<dbReference type="PATRIC" id="fig|45071.6.peg.3466"/>
<reference evidence="3 4" key="1">
    <citation type="submission" date="2016-02" db="EMBL/GenBank/DDBJ databases">
        <title>Secondary metabolites in Legionella.</title>
        <authorList>
            <person name="Tobias N.J."/>
            <person name="Bode H.B."/>
        </authorList>
    </citation>
    <scope>NUCLEOTIDE SEQUENCE [LARGE SCALE GENOMIC DNA]</scope>
    <source>
        <strain evidence="3 4">DSM 19216</strain>
    </source>
</reference>
<evidence type="ECO:0000256" key="1">
    <source>
        <dbReference type="ARBA" id="ARBA00007613"/>
    </source>
</evidence>
<dbReference type="InterPro" id="IPR010131">
    <property type="entry name" value="MdtP/NodT-like"/>
</dbReference>
<dbReference type="GO" id="GO:0015562">
    <property type="term" value="F:efflux transmembrane transporter activity"/>
    <property type="evidence" value="ECO:0007669"/>
    <property type="project" value="InterPro"/>
</dbReference>
<organism evidence="3 4">
    <name type="scientific">Legionella parisiensis</name>
    <dbReference type="NCBI Taxonomy" id="45071"/>
    <lineage>
        <taxon>Bacteria</taxon>
        <taxon>Pseudomonadati</taxon>
        <taxon>Pseudomonadota</taxon>
        <taxon>Gammaproteobacteria</taxon>
        <taxon>Legionellales</taxon>
        <taxon>Legionellaceae</taxon>
        <taxon>Legionella</taxon>
    </lineage>
</organism>
<dbReference type="PANTHER" id="PTHR30203:SF23">
    <property type="entry name" value="OUTER MEMBRANE EFFLUX PROTEIN"/>
    <property type="match status" value="1"/>
</dbReference>
<dbReference type="Proteomes" id="UP000095229">
    <property type="component" value="Unassembled WGS sequence"/>
</dbReference>